<evidence type="ECO:0000313" key="14">
    <source>
        <dbReference type="Proteomes" id="UP000283325"/>
    </source>
</evidence>
<dbReference type="EMBL" id="QRPD01000004">
    <property type="protein sequence ID" value="RHL88697.1"/>
    <property type="molecule type" value="Genomic_DNA"/>
</dbReference>
<evidence type="ECO:0000313" key="21">
    <source>
        <dbReference type="Proteomes" id="UP000580130"/>
    </source>
</evidence>
<sequence length="251" mass="28814">MKLTNPELIVKRSYKEVYKDGDKIVKIFEKDHPKSAVFNEALNTVRVEEAGLDIPKLDEVTQIDEKWALVIECQAGETLETVMEKDPDNLEKYMAEFVDLQLQIHAKTAPMLTKLKDKLAKQINQLKELDATQRYELLVRLESMPKHTKVCHGDFNPSNVIVGEDGKLTVVDWAHVTQGNASADAALTYLQFALKNRVAAEMYLTMFCKKSDTAKQYVQQWFPIVAAAQLEKNNELEKDFLMKWIDVMDYQ</sequence>
<evidence type="ECO:0000313" key="20">
    <source>
        <dbReference type="Proteomes" id="UP000358366"/>
    </source>
</evidence>
<evidence type="ECO:0000313" key="12">
    <source>
        <dbReference type="Proteomes" id="UP000260664"/>
    </source>
</evidence>
<gene>
    <name evidence="11" type="ORF">DFSSTS7063_02920</name>
    <name evidence="9" type="ORF">DW054_09080</name>
    <name evidence="8" type="ORF">DW658_11215</name>
    <name evidence="7" type="ORF">DW957_13505</name>
    <name evidence="6" type="ORF">DWX53_03950</name>
    <name evidence="5" type="ORF">DWY33_10820</name>
    <name evidence="10" type="ORF">DWZ98_06635</name>
    <name evidence="4" type="ORF">DXD10_12385</name>
    <name evidence="3" type="ORF">DXD84_10310</name>
    <name evidence="2" type="ORF">HF855_03430</name>
</gene>
<evidence type="ECO:0000313" key="3">
    <source>
        <dbReference type="EMBL" id="RGI83577.1"/>
    </source>
</evidence>
<evidence type="ECO:0000313" key="13">
    <source>
        <dbReference type="Proteomes" id="UP000261208"/>
    </source>
</evidence>
<dbReference type="Proteomes" id="UP000283652">
    <property type="component" value="Unassembled WGS sequence"/>
</dbReference>
<dbReference type="RefSeq" id="WP_005338990.1">
    <property type="nucleotide sequence ID" value="NZ_CABHNI010000054.1"/>
</dbReference>
<protein>
    <submittedName>
        <fullName evidence="6">Aminoglycoside phosphotransferase family protein</fullName>
    </submittedName>
    <submittedName>
        <fullName evidence="11">Phosphotransferase enzyme family protein</fullName>
    </submittedName>
</protein>
<evidence type="ECO:0000313" key="16">
    <source>
        <dbReference type="Proteomes" id="UP000283652"/>
    </source>
</evidence>
<dbReference type="EMBL" id="QRNS01000012">
    <property type="protein sequence ID" value="RHK63120.1"/>
    <property type="molecule type" value="Genomic_DNA"/>
</dbReference>
<dbReference type="EMBL" id="QRHN01000015">
    <property type="protein sequence ID" value="RHF77555.1"/>
    <property type="molecule type" value="Genomic_DNA"/>
</dbReference>
<dbReference type="Proteomes" id="UP000261208">
    <property type="component" value="Unassembled WGS sequence"/>
</dbReference>
<proteinExistence type="predicted"/>
<dbReference type="InterPro" id="IPR011009">
    <property type="entry name" value="Kinase-like_dom_sf"/>
</dbReference>
<dbReference type="Proteomes" id="UP000283630">
    <property type="component" value="Unassembled WGS sequence"/>
</dbReference>
<evidence type="ECO:0000313" key="9">
    <source>
        <dbReference type="EMBL" id="RHK63120.1"/>
    </source>
</evidence>
<evidence type="ECO:0000313" key="4">
    <source>
        <dbReference type="EMBL" id="RGK46126.1"/>
    </source>
</evidence>
<dbReference type="Proteomes" id="UP000284152">
    <property type="component" value="Unassembled WGS sequence"/>
</dbReference>
<dbReference type="EMBL" id="QSQQ01000017">
    <property type="protein sequence ID" value="RGK46126.1"/>
    <property type="molecule type" value="Genomic_DNA"/>
</dbReference>
<keyword evidence="6" id="KW-0808">Transferase</keyword>
<evidence type="ECO:0000313" key="2">
    <source>
        <dbReference type="EMBL" id="NME56502.1"/>
    </source>
</evidence>
<dbReference type="AlphaFoldDB" id="A0A3E4L8F3"/>
<evidence type="ECO:0000313" key="19">
    <source>
        <dbReference type="Proteomes" id="UP000285666"/>
    </source>
</evidence>
<evidence type="ECO:0000313" key="7">
    <source>
        <dbReference type="EMBL" id="RGZ97807.1"/>
    </source>
</evidence>
<evidence type="ECO:0000313" key="17">
    <source>
        <dbReference type="Proteomes" id="UP000284152"/>
    </source>
</evidence>
<dbReference type="SUPFAM" id="SSF56112">
    <property type="entry name" value="Protein kinase-like (PK-like)"/>
    <property type="match status" value="1"/>
</dbReference>
<feature type="domain" description="Aminoglycoside phosphotransferase" evidence="1">
    <location>
        <begin position="18"/>
        <end position="189"/>
    </location>
</feature>
<evidence type="ECO:0000259" key="1">
    <source>
        <dbReference type="Pfam" id="PF01636"/>
    </source>
</evidence>
<dbReference type="EMBL" id="QRUK01000020">
    <property type="protein sequence ID" value="RGR58037.1"/>
    <property type="molecule type" value="Genomic_DNA"/>
</dbReference>
<accession>A0A3E4L8F3</accession>
<evidence type="ECO:0000313" key="11">
    <source>
        <dbReference type="EMBL" id="VUX21386.1"/>
    </source>
</evidence>
<dbReference type="Proteomes" id="UP000358366">
    <property type="component" value="Unassembled WGS sequence"/>
</dbReference>
<dbReference type="Proteomes" id="UP000260664">
    <property type="component" value="Unassembled WGS sequence"/>
</dbReference>
<dbReference type="InterPro" id="IPR002575">
    <property type="entry name" value="Aminoglycoside_PTrfase"/>
</dbReference>
<dbReference type="Proteomes" id="UP000283325">
    <property type="component" value="Unassembled WGS sequence"/>
</dbReference>
<dbReference type="GO" id="GO:0016740">
    <property type="term" value="F:transferase activity"/>
    <property type="evidence" value="ECO:0007669"/>
    <property type="project" value="UniProtKB-KW"/>
</dbReference>
<dbReference type="EMBL" id="JABAFX010000005">
    <property type="protein sequence ID" value="NME56502.1"/>
    <property type="molecule type" value="Genomic_DNA"/>
</dbReference>
<reference evidence="2 21" key="3">
    <citation type="submission" date="2020-04" db="EMBL/GenBank/DDBJ databases">
        <authorList>
            <person name="Hitch T.C.A."/>
            <person name="Wylensek D."/>
            <person name="Clavel T."/>
        </authorList>
    </citation>
    <scope>NUCLEOTIDE SEQUENCE [LARGE SCALE GENOMIC DNA]</scope>
    <source>
        <strain evidence="2 21">BSM-383-APC-5F</strain>
    </source>
</reference>
<evidence type="ECO:0000313" key="10">
    <source>
        <dbReference type="EMBL" id="RHL88697.1"/>
    </source>
</evidence>
<dbReference type="Pfam" id="PF01636">
    <property type="entry name" value="APH"/>
    <property type="match status" value="1"/>
</dbReference>
<dbReference type="EMBL" id="QSEW01000020">
    <property type="protein sequence ID" value="RGZ97807.1"/>
    <property type="molecule type" value="Genomic_DNA"/>
</dbReference>
<dbReference type="Proteomes" id="UP000580130">
    <property type="component" value="Unassembled WGS sequence"/>
</dbReference>
<name>A0A3E4L8F3_9FIRM</name>
<evidence type="ECO:0000313" key="8">
    <source>
        <dbReference type="EMBL" id="RHF77555.1"/>
    </source>
</evidence>
<dbReference type="EMBL" id="QRWH01000003">
    <property type="protein sequence ID" value="RGT10584.1"/>
    <property type="molecule type" value="Genomic_DNA"/>
</dbReference>
<organism evidence="6 15">
    <name type="scientific">Dorea formicigenerans</name>
    <dbReference type="NCBI Taxonomy" id="39486"/>
    <lineage>
        <taxon>Bacteria</taxon>
        <taxon>Bacillati</taxon>
        <taxon>Bacillota</taxon>
        <taxon>Clostridia</taxon>
        <taxon>Lachnospirales</taxon>
        <taxon>Lachnospiraceae</taxon>
        <taxon>Dorea</taxon>
    </lineage>
</organism>
<dbReference type="EMBL" id="QSOI01000012">
    <property type="protein sequence ID" value="RGI83577.1"/>
    <property type="molecule type" value="Genomic_DNA"/>
</dbReference>
<reference evidence="11 20" key="2">
    <citation type="submission" date="2019-07" db="EMBL/GenBank/DDBJ databases">
        <authorList>
            <person name="Hibberd C M."/>
            <person name="Gehrig L. J."/>
            <person name="Chang H.-W."/>
            <person name="Venkatesh S."/>
        </authorList>
    </citation>
    <scope>NUCLEOTIDE SEQUENCE [LARGE SCALE GENOMIC DNA]</scope>
    <source>
        <strain evidence="11">Dorea_formicigenerans_SSTS_Bg7063</strain>
    </source>
</reference>
<evidence type="ECO:0000313" key="5">
    <source>
        <dbReference type="EMBL" id="RGR58037.1"/>
    </source>
</evidence>
<dbReference type="Proteomes" id="UP000284962">
    <property type="component" value="Unassembled WGS sequence"/>
</dbReference>
<reference evidence="12 13" key="1">
    <citation type="submission" date="2018-08" db="EMBL/GenBank/DDBJ databases">
        <title>A genome reference for cultivated species of the human gut microbiota.</title>
        <authorList>
            <person name="Zou Y."/>
            <person name="Xue W."/>
            <person name="Luo G."/>
        </authorList>
    </citation>
    <scope>NUCLEOTIDE SEQUENCE [LARGE SCALE GENOMIC DNA]</scope>
    <source>
        <strain evidence="6 15">AF19-4AC</strain>
        <strain evidence="5 16">AF25-11</strain>
        <strain evidence="10 14">AF36-1BH</strain>
        <strain evidence="9 17">AF42-21</strain>
        <strain evidence="8 19">AM23-7AC</strain>
        <strain evidence="7 18">AM46-16</strain>
        <strain evidence="4 13">TF11-11</strain>
        <strain evidence="3 12">TM09-19AC</strain>
    </source>
</reference>
<evidence type="ECO:0000313" key="15">
    <source>
        <dbReference type="Proteomes" id="UP000283630"/>
    </source>
</evidence>
<dbReference type="Gene3D" id="3.90.1200.10">
    <property type="match status" value="1"/>
</dbReference>
<evidence type="ECO:0000313" key="18">
    <source>
        <dbReference type="Proteomes" id="UP000284962"/>
    </source>
</evidence>
<dbReference type="EMBL" id="CABHNI010000054">
    <property type="protein sequence ID" value="VUX21386.1"/>
    <property type="molecule type" value="Genomic_DNA"/>
</dbReference>
<dbReference type="Proteomes" id="UP000285666">
    <property type="component" value="Unassembled WGS sequence"/>
</dbReference>
<evidence type="ECO:0000313" key="6">
    <source>
        <dbReference type="EMBL" id="RGT10584.1"/>
    </source>
</evidence>